<reference evidence="9" key="1">
    <citation type="submission" date="2017-04" db="EMBL/GenBank/DDBJ databases">
        <title>Function of individual gut microbiota members based on whole genome sequencing of pure cultures obtained from chicken caecum.</title>
        <authorList>
            <person name="Medvecky M."/>
            <person name="Cejkova D."/>
            <person name="Polansky O."/>
            <person name="Karasova D."/>
            <person name="Kubasova T."/>
            <person name="Cizek A."/>
            <person name="Rychlik I."/>
        </authorList>
    </citation>
    <scope>NUCLEOTIDE SEQUENCE [LARGE SCALE GENOMIC DNA]</scope>
    <source>
        <strain evidence="9">An101</strain>
    </source>
</reference>
<dbReference type="InterPro" id="IPR000914">
    <property type="entry name" value="SBP_5_dom"/>
</dbReference>
<dbReference type="Gene3D" id="3.40.190.10">
    <property type="entry name" value="Periplasmic binding protein-like II"/>
    <property type="match status" value="1"/>
</dbReference>
<accession>A0A1Y4W6U1</accession>
<keyword evidence="5" id="KW-0571">Peptide transport</keyword>
<dbReference type="FunFam" id="3.90.76.10:FF:000001">
    <property type="entry name" value="Oligopeptide ABC transporter substrate-binding protein"/>
    <property type="match status" value="1"/>
</dbReference>
<proteinExistence type="inferred from homology"/>
<evidence type="ECO:0000256" key="2">
    <source>
        <dbReference type="ARBA" id="ARBA00005695"/>
    </source>
</evidence>
<dbReference type="GO" id="GO:0042597">
    <property type="term" value="C:periplasmic space"/>
    <property type="evidence" value="ECO:0007669"/>
    <property type="project" value="UniProtKB-ARBA"/>
</dbReference>
<dbReference type="PANTHER" id="PTHR30290:SF10">
    <property type="entry name" value="PERIPLASMIC OLIGOPEPTIDE-BINDING PROTEIN-RELATED"/>
    <property type="match status" value="1"/>
</dbReference>
<dbReference type="Proteomes" id="UP000195859">
    <property type="component" value="Unassembled WGS sequence"/>
</dbReference>
<evidence type="ECO:0000256" key="5">
    <source>
        <dbReference type="ARBA" id="ARBA00022856"/>
    </source>
</evidence>
<comment type="subcellular location">
    <subcellularLocation>
        <location evidence="1">Cell membrane</location>
        <topology evidence="1">Lipid-anchor</topology>
    </subcellularLocation>
</comment>
<evidence type="ECO:0000256" key="4">
    <source>
        <dbReference type="ARBA" id="ARBA00022729"/>
    </source>
</evidence>
<dbReference type="Gene3D" id="3.10.105.10">
    <property type="entry name" value="Dipeptide-binding Protein, Domain 3"/>
    <property type="match status" value="1"/>
</dbReference>
<evidence type="ECO:0000313" key="8">
    <source>
        <dbReference type="EMBL" id="OUQ78132.1"/>
    </source>
</evidence>
<protein>
    <submittedName>
        <fullName evidence="8">Peptide ABC transporter substrate-binding protein</fullName>
    </submittedName>
</protein>
<evidence type="ECO:0000259" key="7">
    <source>
        <dbReference type="Pfam" id="PF00496"/>
    </source>
</evidence>
<dbReference type="PIRSF" id="PIRSF002741">
    <property type="entry name" value="MppA"/>
    <property type="match status" value="1"/>
</dbReference>
<sequence length="539" mass="60570">MKKFKLFFSGLMVIEMGLVLAACSSNSELSQAKTQTMNTYVSNEISTLDSSKYGDTTSSEVLQNSMEGLYRFDKNNKAILAGATSVKHSKDQRVYTFDLRKNAKWSNGDTVTATDYVTAWRRTVDPKNSSLDSDSYAIIKNGTKITQGKAPVNSLGIKALGKYKLQITLAYPIPYLPEILEGAQFYPQNTKLVKKLGPKYGTSSKNLVYNGPFTVTGWTGSNLKWVYKKNPNYWNKKDIALNKVNVQVVQTPSTGVNLFRSGQLDYAALTSDFVKQYEKNPNFHTRITPTNGYLSFNIKKKVTGNVHIRRAISQAIDKQQLVKTILHQGKAANGIVASDFITDQSTGKDYRQDAGDLVTYNPKNARKEWNLGKKELGKEKINLELLTSDVDDSKRVGEFIQSNLMKNLPGLNLTVKSIPLKSRLANTTDHNYDFVFGTWQPSYEDPLNFLTVGGLFNLQPDYHNDNFWHQIDMAKTTYATNPKKRLQALINAENQLIKKDAFAAPLYQAGVSYLLNKKVTGFQLSPYGNVAYYWNVKIK</sequence>
<name>A0A1Y4W6U1_9LACO</name>
<dbReference type="Gene3D" id="3.90.76.10">
    <property type="entry name" value="Dipeptide-binding Protein, Domain 1"/>
    <property type="match status" value="1"/>
</dbReference>
<dbReference type="AlphaFoldDB" id="A0A1Y4W6U1"/>
<keyword evidence="5" id="KW-0653">Protein transport</keyword>
<dbReference type="PROSITE" id="PS01040">
    <property type="entry name" value="SBP_BACTERIAL_5"/>
    <property type="match status" value="1"/>
</dbReference>
<dbReference type="Pfam" id="PF00496">
    <property type="entry name" value="SBP_bac_5"/>
    <property type="match status" value="1"/>
</dbReference>
<dbReference type="SUPFAM" id="SSF53850">
    <property type="entry name" value="Periplasmic binding protein-like II"/>
    <property type="match status" value="1"/>
</dbReference>
<evidence type="ECO:0000313" key="9">
    <source>
        <dbReference type="Proteomes" id="UP000195859"/>
    </source>
</evidence>
<comment type="caution">
    <text evidence="8">The sequence shown here is derived from an EMBL/GenBank/DDBJ whole genome shotgun (WGS) entry which is preliminary data.</text>
</comment>
<dbReference type="CDD" id="cd08504">
    <property type="entry name" value="PBP2_OppA"/>
    <property type="match status" value="1"/>
</dbReference>
<dbReference type="PANTHER" id="PTHR30290">
    <property type="entry name" value="PERIPLASMIC BINDING COMPONENT OF ABC TRANSPORTER"/>
    <property type="match status" value="1"/>
</dbReference>
<keyword evidence="4 6" id="KW-0732">Signal</keyword>
<evidence type="ECO:0000256" key="6">
    <source>
        <dbReference type="SAM" id="SignalP"/>
    </source>
</evidence>
<dbReference type="GO" id="GO:0043190">
    <property type="term" value="C:ATP-binding cassette (ABC) transporter complex"/>
    <property type="evidence" value="ECO:0007669"/>
    <property type="project" value="InterPro"/>
</dbReference>
<dbReference type="GO" id="GO:1904680">
    <property type="term" value="F:peptide transmembrane transporter activity"/>
    <property type="evidence" value="ECO:0007669"/>
    <property type="project" value="TreeGrafter"/>
</dbReference>
<dbReference type="InterPro" id="IPR039424">
    <property type="entry name" value="SBP_5"/>
</dbReference>
<dbReference type="EMBL" id="NFLZ01000001">
    <property type="protein sequence ID" value="OUQ78132.1"/>
    <property type="molecule type" value="Genomic_DNA"/>
</dbReference>
<dbReference type="GO" id="GO:0015833">
    <property type="term" value="P:peptide transport"/>
    <property type="evidence" value="ECO:0007669"/>
    <property type="project" value="UniProtKB-KW"/>
</dbReference>
<feature type="chain" id="PRO_5039472236" evidence="6">
    <location>
        <begin position="22"/>
        <end position="539"/>
    </location>
</feature>
<dbReference type="InterPro" id="IPR030678">
    <property type="entry name" value="Peptide/Ni-bd"/>
</dbReference>
<dbReference type="InterPro" id="IPR023765">
    <property type="entry name" value="SBP_5_CS"/>
</dbReference>
<comment type="similarity">
    <text evidence="2">Belongs to the bacterial solute-binding protein 5 family.</text>
</comment>
<evidence type="ECO:0000256" key="3">
    <source>
        <dbReference type="ARBA" id="ARBA00022448"/>
    </source>
</evidence>
<keyword evidence="3" id="KW-0813">Transport</keyword>
<gene>
    <name evidence="8" type="ORF">B5E44_00525</name>
</gene>
<feature type="signal peptide" evidence="6">
    <location>
        <begin position="1"/>
        <end position="21"/>
    </location>
</feature>
<feature type="domain" description="Solute-binding protein family 5" evidence="7">
    <location>
        <begin position="83"/>
        <end position="451"/>
    </location>
</feature>
<evidence type="ECO:0000256" key="1">
    <source>
        <dbReference type="ARBA" id="ARBA00004193"/>
    </source>
</evidence>
<organism evidence="8 9">
    <name type="scientific">Lactobacillus gallinarum</name>
    <dbReference type="NCBI Taxonomy" id="52242"/>
    <lineage>
        <taxon>Bacteria</taxon>
        <taxon>Bacillati</taxon>
        <taxon>Bacillota</taxon>
        <taxon>Bacilli</taxon>
        <taxon>Lactobacillales</taxon>
        <taxon>Lactobacillaceae</taxon>
        <taxon>Lactobacillus</taxon>
    </lineage>
</organism>